<accession>A0A1V4DC26</accession>
<dbReference type="GO" id="GO:0005886">
    <property type="term" value="C:plasma membrane"/>
    <property type="evidence" value="ECO:0007669"/>
    <property type="project" value="UniProtKB-SubCell"/>
</dbReference>
<comment type="caution">
    <text evidence="9">The sequence shown here is derived from an EMBL/GenBank/DDBJ whole genome shotgun (WGS) entry which is preliminary data.</text>
</comment>
<dbReference type="PROSITE" id="PS50928">
    <property type="entry name" value="ABC_TM1"/>
    <property type="match status" value="1"/>
</dbReference>
<dbReference type="PANTHER" id="PTHR43163:SF6">
    <property type="entry name" value="DIPEPTIDE TRANSPORT SYSTEM PERMEASE PROTEIN DPPB-RELATED"/>
    <property type="match status" value="1"/>
</dbReference>
<keyword evidence="3" id="KW-1003">Cell membrane</keyword>
<comment type="subcellular location">
    <subcellularLocation>
        <location evidence="1 7">Cell membrane</location>
        <topology evidence="1 7">Multi-pass membrane protein</topology>
    </subcellularLocation>
</comment>
<feature type="transmembrane region" description="Helical" evidence="7">
    <location>
        <begin position="99"/>
        <end position="122"/>
    </location>
</feature>
<evidence type="ECO:0000256" key="5">
    <source>
        <dbReference type="ARBA" id="ARBA00022989"/>
    </source>
</evidence>
<evidence type="ECO:0000259" key="8">
    <source>
        <dbReference type="PROSITE" id="PS50928"/>
    </source>
</evidence>
<name>A0A1V4DC26_9ACTN</name>
<evidence type="ECO:0000256" key="1">
    <source>
        <dbReference type="ARBA" id="ARBA00004651"/>
    </source>
</evidence>
<reference evidence="9" key="1">
    <citation type="submission" date="2016-12" db="EMBL/GenBank/DDBJ databases">
        <title>Genome sequence of Streptomyces antioxidans MUSC 164.</title>
        <authorList>
            <person name="Lee L.-H."/>
            <person name="Ser H.-L."/>
        </authorList>
    </citation>
    <scope>NUCLEOTIDE SEQUENCE [LARGE SCALE GENOMIC DNA]</scope>
    <source>
        <strain evidence="9">MUSC 164</strain>
    </source>
</reference>
<evidence type="ECO:0000256" key="2">
    <source>
        <dbReference type="ARBA" id="ARBA00022448"/>
    </source>
</evidence>
<dbReference type="Gene3D" id="1.10.3720.10">
    <property type="entry name" value="MetI-like"/>
    <property type="match status" value="1"/>
</dbReference>
<feature type="domain" description="ABC transmembrane type-1" evidence="8">
    <location>
        <begin position="95"/>
        <end position="304"/>
    </location>
</feature>
<dbReference type="PANTHER" id="PTHR43163">
    <property type="entry name" value="DIPEPTIDE TRANSPORT SYSTEM PERMEASE PROTEIN DPPB-RELATED"/>
    <property type="match status" value="1"/>
</dbReference>
<keyword evidence="5 7" id="KW-1133">Transmembrane helix</keyword>
<dbReference type="EMBL" id="LAKD02000004">
    <property type="protein sequence ID" value="OPF83890.1"/>
    <property type="molecule type" value="Genomic_DNA"/>
</dbReference>
<organism evidence="9 10">
    <name type="scientific">Streptomyces antioxidans</name>
    <dbReference type="NCBI Taxonomy" id="1507734"/>
    <lineage>
        <taxon>Bacteria</taxon>
        <taxon>Bacillati</taxon>
        <taxon>Actinomycetota</taxon>
        <taxon>Actinomycetes</taxon>
        <taxon>Kitasatosporales</taxon>
        <taxon>Streptomycetaceae</taxon>
        <taxon>Streptomyces</taxon>
    </lineage>
</organism>
<feature type="transmembrane region" description="Helical" evidence="7">
    <location>
        <begin position="181"/>
        <end position="200"/>
    </location>
</feature>
<evidence type="ECO:0000256" key="4">
    <source>
        <dbReference type="ARBA" id="ARBA00022692"/>
    </source>
</evidence>
<feature type="transmembrane region" description="Helical" evidence="7">
    <location>
        <begin position="134"/>
        <end position="161"/>
    </location>
</feature>
<proteinExistence type="inferred from homology"/>
<gene>
    <name evidence="9" type="ORF">VT50_0203685</name>
</gene>
<evidence type="ECO:0000256" key="7">
    <source>
        <dbReference type="RuleBase" id="RU363032"/>
    </source>
</evidence>
<dbReference type="GO" id="GO:0071916">
    <property type="term" value="F:dipeptide transmembrane transporter activity"/>
    <property type="evidence" value="ECO:0007669"/>
    <property type="project" value="TreeGrafter"/>
</dbReference>
<dbReference type="CDD" id="cd06261">
    <property type="entry name" value="TM_PBP2"/>
    <property type="match status" value="1"/>
</dbReference>
<evidence type="ECO:0000313" key="9">
    <source>
        <dbReference type="EMBL" id="OPF83890.1"/>
    </source>
</evidence>
<dbReference type="InterPro" id="IPR000515">
    <property type="entry name" value="MetI-like"/>
</dbReference>
<comment type="similarity">
    <text evidence="7">Belongs to the binding-protein-dependent transport system permease family.</text>
</comment>
<dbReference type="OrthoDB" id="9778910at2"/>
<evidence type="ECO:0000256" key="3">
    <source>
        <dbReference type="ARBA" id="ARBA00022475"/>
    </source>
</evidence>
<keyword evidence="10" id="KW-1185">Reference proteome</keyword>
<dbReference type="Pfam" id="PF19300">
    <property type="entry name" value="BPD_transp_1_N"/>
    <property type="match status" value="1"/>
</dbReference>
<sequence length="316" mass="33628">MIVRLVQRIAILLASLAVSSVLVFAFMAVLPGDPARVALGTSASDSAVAQLRQEFGLDRPLVAQYLSWVRGLVTFAPGNSYISHAPIGPQLADRLQVTLWLVGTGMVIACLLALPLGTLMAVRHRKPSGLVLSALSQVGVAIPAFLAGILLITVFAVGLGWLPANGWTPPDQDPVLFLKQLVMPALSLGIVQAAVVTRYVRSAVLDVLREDYLRTARAKGLRPTRALLRHGLRNAAVPVVTVLALQLATLLVGSVVIERVFVIPGLGSLLLDSVANRDLIVVQDVVMIIAMAVLLVNFLVDMVYLLIDPRLRGGGS</sequence>
<dbReference type="SUPFAM" id="SSF161098">
    <property type="entry name" value="MetI-like"/>
    <property type="match status" value="1"/>
</dbReference>
<dbReference type="AlphaFoldDB" id="A0A1V4DC26"/>
<dbReference type="RefSeq" id="WP_046085772.1">
    <property type="nucleotide sequence ID" value="NZ_LAKD02000004.1"/>
</dbReference>
<keyword evidence="6 7" id="KW-0472">Membrane</keyword>
<keyword evidence="4 7" id="KW-0812">Transmembrane</keyword>
<dbReference type="Proteomes" id="UP000033615">
    <property type="component" value="Unassembled WGS sequence"/>
</dbReference>
<protein>
    <submittedName>
        <fullName evidence="9">ABC transporter permease</fullName>
    </submittedName>
</protein>
<feature type="transmembrane region" description="Helical" evidence="7">
    <location>
        <begin position="9"/>
        <end position="30"/>
    </location>
</feature>
<keyword evidence="2 7" id="KW-0813">Transport</keyword>
<feature type="transmembrane region" description="Helical" evidence="7">
    <location>
        <begin position="235"/>
        <end position="257"/>
    </location>
</feature>
<dbReference type="InterPro" id="IPR035906">
    <property type="entry name" value="MetI-like_sf"/>
</dbReference>
<dbReference type="InterPro" id="IPR045621">
    <property type="entry name" value="BPD_transp_1_N"/>
</dbReference>
<evidence type="ECO:0000256" key="6">
    <source>
        <dbReference type="ARBA" id="ARBA00023136"/>
    </source>
</evidence>
<feature type="transmembrane region" description="Helical" evidence="7">
    <location>
        <begin position="285"/>
        <end position="307"/>
    </location>
</feature>
<dbReference type="Pfam" id="PF00528">
    <property type="entry name" value="BPD_transp_1"/>
    <property type="match status" value="1"/>
</dbReference>
<evidence type="ECO:0000313" key="10">
    <source>
        <dbReference type="Proteomes" id="UP000033615"/>
    </source>
</evidence>